<dbReference type="SUPFAM" id="SSF55620">
    <property type="entry name" value="Tetrahydrobiopterin biosynthesis enzymes-like"/>
    <property type="match status" value="2"/>
</dbReference>
<comment type="pathway">
    <text evidence="2">Cofactor biosynthesis; tetrahydrofolate biosynthesis; 2-amino-4-hydroxy-6-hydroxymethyl-7,8-dihydropteridine diphosphate from 7,8-dihydroneopterin triphosphate: step 3/4.</text>
</comment>
<evidence type="ECO:0000256" key="7">
    <source>
        <dbReference type="ARBA" id="ARBA00032903"/>
    </source>
</evidence>
<evidence type="ECO:0000256" key="1">
    <source>
        <dbReference type="ARBA" id="ARBA00001353"/>
    </source>
</evidence>
<evidence type="ECO:0000256" key="3">
    <source>
        <dbReference type="ARBA" id="ARBA00005708"/>
    </source>
</evidence>
<reference evidence="10" key="1">
    <citation type="journal article" date="2021" name="J Fungi (Basel)">
        <title>Virulence traits and population genomics of the black yeast Aureobasidium melanogenum.</title>
        <authorList>
            <person name="Cernosa A."/>
            <person name="Sun X."/>
            <person name="Gostincar C."/>
            <person name="Fang C."/>
            <person name="Gunde-Cimerman N."/>
            <person name="Song Z."/>
        </authorList>
    </citation>
    <scope>NUCLEOTIDE SEQUENCE</scope>
    <source>
        <strain evidence="10">EXF-9298</strain>
    </source>
</reference>
<evidence type="ECO:0000259" key="9">
    <source>
        <dbReference type="SMART" id="SM00905"/>
    </source>
</evidence>
<feature type="non-terminal residue" evidence="10">
    <location>
        <position position="301"/>
    </location>
</feature>
<dbReference type="PANTHER" id="PTHR42844">
    <property type="entry name" value="DIHYDRONEOPTERIN ALDOLASE 1-RELATED"/>
    <property type="match status" value="1"/>
</dbReference>
<feature type="domain" description="Dihydroneopterin aldolase/epimerase" evidence="9">
    <location>
        <begin position="55"/>
        <end position="174"/>
    </location>
</feature>
<dbReference type="SMART" id="SM00905">
    <property type="entry name" value="FolB"/>
    <property type="match status" value="2"/>
</dbReference>
<dbReference type="PANTHER" id="PTHR42844:SF1">
    <property type="entry name" value="DIHYDRONEOPTERIN ALDOLASE 1-RELATED"/>
    <property type="match status" value="1"/>
</dbReference>
<protein>
    <recommendedName>
        <fullName evidence="4">dihydroneopterin aldolase</fullName>
        <ecNumber evidence="4">4.1.2.25</ecNumber>
    </recommendedName>
    <alternativeName>
        <fullName evidence="7">7,8-dihydroneopterin aldolase</fullName>
    </alternativeName>
</protein>
<evidence type="ECO:0000256" key="8">
    <source>
        <dbReference type="SAM" id="MobiDB-lite"/>
    </source>
</evidence>
<dbReference type="Pfam" id="PF02152">
    <property type="entry name" value="FolB"/>
    <property type="match status" value="2"/>
</dbReference>
<dbReference type="Gene3D" id="3.30.1130.10">
    <property type="match status" value="2"/>
</dbReference>
<dbReference type="EC" id="4.1.2.25" evidence="4"/>
<organism evidence="10 11">
    <name type="scientific">Aureobasidium melanogenum</name>
    <name type="common">Aureobasidium pullulans var. melanogenum</name>
    <dbReference type="NCBI Taxonomy" id="46634"/>
    <lineage>
        <taxon>Eukaryota</taxon>
        <taxon>Fungi</taxon>
        <taxon>Dikarya</taxon>
        <taxon>Ascomycota</taxon>
        <taxon>Pezizomycotina</taxon>
        <taxon>Dothideomycetes</taxon>
        <taxon>Dothideomycetidae</taxon>
        <taxon>Dothideales</taxon>
        <taxon>Saccotheciaceae</taxon>
        <taxon>Aureobasidium</taxon>
    </lineage>
</organism>
<feature type="domain" description="Dihydroneopterin aldolase/epimerase" evidence="9">
    <location>
        <begin position="184"/>
        <end position="291"/>
    </location>
</feature>
<dbReference type="EMBL" id="JAHFXS010000050">
    <property type="protein sequence ID" value="KAG9990049.1"/>
    <property type="molecule type" value="Genomic_DNA"/>
</dbReference>
<feature type="region of interest" description="Disordered" evidence="8">
    <location>
        <begin position="1"/>
        <end position="21"/>
    </location>
</feature>
<comment type="similarity">
    <text evidence="3">Belongs to the DHNA family.</text>
</comment>
<evidence type="ECO:0000256" key="6">
    <source>
        <dbReference type="ARBA" id="ARBA00023239"/>
    </source>
</evidence>
<accession>A0A9P8G3F9</accession>
<dbReference type="GO" id="GO:0046656">
    <property type="term" value="P:folic acid biosynthetic process"/>
    <property type="evidence" value="ECO:0007669"/>
    <property type="project" value="UniProtKB-KW"/>
</dbReference>
<evidence type="ECO:0000256" key="4">
    <source>
        <dbReference type="ARBA" id="ARBA00013043"/>
    </source>
</evidence>
<comment type="caution">
    <text evidence="10">The sequence shown here is derived from an EMBL/GenBank/DDBJ whole genome shotgun (WGS) entry which is preliminary data.</text>
</comment>
<evidence type="ECO:0000256" key="5">
    <source>
        <dbReference type="ARBA" id="ARBA00022909"/>
    </source>
</evidence>
<keyword evidence="6" id="KW-0456">Lyase</keyword>
<dbReference type="GO" id="GO:0004150">
    <property type="term" value="F:dihydroneopterin aldolase activity"/>
    <property type="evidence" value="ECO:0007669"/>
    <property type="project" value="UniProtKB-EC"/>
</dbReference>
<comment type="catalytic activity">
    <reaction evidence="1">
        <text>7,8-dihydroneopterin = 6-hydroxymethyl-7,8-dihydropterin + glycolaldehyde</text>
        <dbReference type="Rhea" id="RHEA:10540"/>
        <dbReference type="ChEBI" id="CHEBI:17001"/>
        <dbReference type="ChEBI" id="CHEBI:17071"/>
        <dbReference type="ChEBI" id="CHEBI:44841"/>
        <dbReference type="EC" id="4.1.2.25"/>
    </reaction>
</comment>
<reference evidence="10" key="2">
    <citation type="submission" date="2021-08" db="EMBL/GenBank/DDBJ databases">
        <authorList>
            <person name="Gostincar C."/>
            <person name="Sun X."/>
            <person name="Song Z."/>
            <person name="Gunde-Cimerman N."/>
        </authorList>
    </citation>
    <scope>NUCLEOTIDE SEQUENCE</scope>
    <source>
        <strain evidence="10">EXF-9298</strain>
    </source>
</reference>
<name>A0A9P8G3F9_AURME</name>
<dbReference type="InterPro" id="IPR006157">
    <property type="entry name" value="FolB_dom"/>
</dbReference>
<proteinExistence type="inferred from homology"/>
<evidence type="ECO:0000256" key="2">
    <source>
        <dbReference type="ARBA" id="ARBA00005013"/>
    </source>
</evidence>
<evidence type="ECO:0000313" key="10">
    <source>
        <dbReference type="EMBL" id="KAG9990049.1"/>
    </source>
</evidence>
<dbReference type="AlphaFoldDB" id="A0A9P8G3F9"/>
<keyword evidence="11" id="KW-1185">Reference proteome</keyword>
<dbReference type="GO" id="GO:0005737">
    <property type="term" value="C:cytoplasm"/>
    <property type="evidence" value="ECO:0007669"/>
    <property type="project" value="TreeGrafter"/>
</dbReference>
<dbReference type="Proteomes" id="UP000729357">
    <property type="component" value="Unassembled WGS sequence"/>
</dbReference>
<gene>
    <name evidence="10" type="ORF">KCU98_g1434</name>
</gene>
<keyword evidence="5" id="KW-0289">Folate biosynthesis</keyword>
<dbReference type="InterPro" id="IPR043133">
    <property type="entry name" value="GTP-CH-I_C/QueF"/>
</dbReference>
<sequence>MMPRAPPTNTRVDRTATPTDYSEYVHLPRDVSPSPDVTANKTINMYGQPWCRDGIRVEDLALQYAPKSGVDAWGREKQQPVLLSVSLSFRSGFDTAASQDALDESTMHYGLLSKNLRALRPVQDWETLDNLAHRIHQTILETPPGDALIQSCQIEIKLPKASLLGDYVNYVYFVEDEEHTGRVLHLSRVFIPTLIGVNDNERTAKQKLYVSVWIDRIQADDSESYTELERIVTQAIEPTEFETLESLAIYVLKVLKMNYEPLKSRETSVRLRLEKPQAVPHASAPIIEIVRTSDELAAMVR</sequence>
<dbReference type="InterPro" id="IPR006156">
    <property type="entry name" value="Dihydroneopterin_aldolase"/>
</dbReference>
<evidence type="ECO:0000313" key="11">
    <source>
        <dbReference type="Proteomes" id="UP000729357"/>
    </source>
</evidence>